<dbReference type="Pfam" id="PF06580">
    <property type="entry name" value="His_kinase"/>
    <property type="match status" value="1"/>
</dbReference>
<feature type="coiled-coil region" evidence="1">
    <location>
        <begin position="238"/>
        <end position="302"/>
    </location>
</feature>
<feature type="transmembrane region" description="Helical" evidence="2">
    <location>
        <begin position="214"/>
        <end position="234"/>
    </location>
</feature>
<dbReference type="RefSeq" id="WP_105216762.1">
    <property type="nucleotide sequence ID" value="NZ_CP027062.1"/>
</dbReference>
<dbReference type="PANTHER" id="PTHR34220:SF7">
    <property type="entry name" value="SENSOR HISTIDINE KINASE YPDA"/>
    <property type="match status" value="1"/>
</dbReference>
<sequence length="509" mass="59835">MPLYNVLLFNTLQNTNNFFEFPYQSGFLDFVLGGLTLLSVYHLFLFFQNRNKLYLLYSLYLTFIILSQIRFAQTGFITSILDHMGIFKEYGEIYTETYHIIYFFFAFKFLEIKEDFPKWYRYLINALYIIGGFCALKFLYYALGGSYSYVEQGYFVFVIYILILSIFLYILFFKSIRPLKYYLITGSLILLFFSVLSLLKYLQYRTEGESIEPSYIYLYFGFILENIIFSLGLGKKQKLILNERNQAQENLINQLEENKKLEIEVRKKLEQDVELLQAKVERDKLERLTIQYERDLVELKLASLRSQMNPHFIFNSLNSIKGFIIDNEQENAVFYLNKFSKLIRMILSSSMEKNISLAQEIEIAKLYVNVENIRFNNEILFTLNIDKELSLNTIKVPALLFQPFLENAIWHGLAAKEGRKELLFSAVKKDGVLKVTIKDNGVGRTKSSEYKKKKLMKRESFGMKLTEDRLENFVASNKGKYHLTIKDLYDKRGQAVGTLVKVKLPIVLN</sequence>
<feature type="transmembrane region" description="Helical" evidence="2">
    <location>
        <begin position="27"/>
        <end position="47"/>
    </location>
</feature>
<dbReference type="InterPro" id="IPR011623">
    <property type="entry name" value="7TMR_DISM_rcpt_extracell_dom1"/>
</dbReference>
<keyword evidence="1" id="KW-0175">Coiled coil</keyword>
<dbReference type="Pfam" id="PF07695">
    <property type="entry name" value="7TMR-DISM_7TM"/>
    <property type="match status" value="1"/>
</dbReference>
<evidence type="ECO:0000256" key="1">
    <source>
        <dbReference type="SAM" id="Coils"/>
    </source>
</evidence>
<dbReference type="KEGG" id="aue:C5O00_10225"/>
<feature type="domain" description="Signal transduction histidine kinase internal region" evidence="3">
    <location>
        <begin position="300"/>
        <end position="378"/>
    </location>
</feature>
<keyword evidence="2" id="KW-0472">Membrane</keyword>
<evidence type="ECO:0000313" key="6">
    <source>
        <dbReference type="Proteomes" id="UP000238442"/>
    </source>
</evidence>
<evidence type="ECO:0000313" key="5">
    <source>
        <dbReference type="EMBL" id="AVI51522.1"/>
    </source>
</evidence>
<dbReference type="GO" id="GO:0016020">
    <property type="term" value="C:membrane"/>
    <property type="evidence" value="ECO:0007669"/>
    <property type="project" value="InterPro"/>
</dbReference>
<dbReference type="Gene3D" id="3.30.565.10">
    <property type="entry name" value="Histidine kinase-like ATPase, C-terminal domain"/>
    <property type="match status" value="1"/>
</dbReference>
<gene>
    <name evidence="5" type="ORF">C5O00_10225</name>
</gene>
<dbReference type="AlphaFoldDB" id="A0A2S0HXZ4"/>
<feature type="domain" description="7TM-DISM receptor extracellular" evidence="4">
    <location>
        <begin position="30"/>
        <end position="235"/>
    </location>
</feature>
<proteinExistence type="predicted"/>
<keyword evidence="6" id="KW-1185">Reference proteome</keyword>
<reference evidence="5 6" key="1">
    <citation type="submission" date="2018-02" db="EMBL/GenBank/DDBJ databases">
        <title>Genomic analysis of the strain RR4-38 isolated from a seawater recirculating aquaculture system.</title>
        <authorList>
            <person name="Kim Y.-S."/>
            <person name="Jang Y.H."/>
            <person name="Kim K.-H."/>
        </authorList>
    </citation>
    <scope>NUCLEOTIDE SEQUENCE [LARGE SCALE GENOMIC DNA]</scope>
    <source>
        <strain evidence="5 6">RR4-38</strain>
    </source>
</reference>
<evidence type="ECO:0000259" key="3">
    <source>
        <dbReference type="Pfam" id="PF06580"/>
    </source>
</evidence>
<feature type="transmembrane region" description="Helical" evidence="2">
    <location>
        <begin position="93"/>
        <end position="110"/>
    </location>
</feature>
<dbReference type="OrthoDB" id="6190788at2"/>
<protein>
    <recommendedName>
        <fullName evidence="7">7TM diverse intracellular signalling</fullName>
    </recommendedName>
</protein>
<feature type="transmembrane region" description="Helical" evidence="2">
    <location>
        <begin position="122"/>
        <end position="142"/>
    </location>
</feature>
<dbReference type="PANTHER" id="PTHR34220">
    <property type="entry name" value="SENSOR HISTIDINE KINASE YPDA"/>
    <property type="match status" value="1"/>
</dbReference>
<dbReference type="Proteomes" id="UP000238442">
    <property type="component" value="Chromosome"/>
</dbReference>
<dbReference type="InterPro" id="IPR010559">
    <property type="entry name" value="Sig_transdc_His_kin_internal"/>
</dbReference>
<dbReference type="InterPro" id="IPR036890">
    <property type="entry name" value="HATPase_C_sf"/>
</dbReference>
<dbReference type="EMBL" id="CP027062">
    <property type="protein sequence ID" value="AVI51522.1"/>
    <property type="molecule type" value="Genomic_DNA"/>
</dbReference>
<keyword evidence="2" id="KW-0812">Transmembrane</keyword>
<feature type="transmembrane region" description="Helical" evidence="2">
    <location>
        <begin position="154"/>
        <end position="172"/>
    </location>
</feature>
<organism evidence="5 6">
    <name type="scientific">Pukyongia salina</name>
    <dbReference type="NCBI Taxonomy" id="2094025"/>
    <lineage>
        <taxon>Bacteria</taxon>
        <taxon>Pseudomonadati</taxon>
        <taxon>Bacteroidota</taxon>
        <taxon>Flavobacteriia</taxon>
        <taxon>Flavobacteriales</taxon>
        <taxon>Flavobacteriaceae</taxon>
        <taxon>Pukyongia</taxon>
    </lineage>
</organism>
<keyword evidence="2" id="KW-1133">Transmembrane helix</keyword>
<evidence type="ECO:0008006" key="7">
    <source>
        <dbReference type="Google" id="ProtNLM"/>
    </source>
</evidence>
<accession>A0A2S0HXZ4</accession>
<dbReference type="InterPro" id="IPR050640">
    <property type="entry name" value="Bact_2-comp_sensor_kinase"/>
</dbReference>
<dbReference type="GO" id="GO:0000155">
    <property type="term" value="F:phosphorelay sensor kinase activity"/>
    <property type="evidence" value="ECO:0007669"/>
    <property type="project" value="InterPro"/>
</dbReference>
<name>A0A2S0HXZ4_9FLAO</name>
<dbReference type="SUPFAM" id="SSF55874">
    <property type="entry name" value="ATPase domain of HSP90 chaperone/DNA topoisomerase II/histidine kinase"/>
    <property type="match status" value="1"/>
</dbReference>
<evidence type="ECO:0000259" key="4">
    <source>
        <dbReference type="Pfam" id="PF07695"/>
    </source>
</evidence>
<evidence type="ECO:0000256" key="2">
    <source>
        <dbReference type="SAM" id="Phobius"/>
    </source>
</evidence>
<feature type="transmembrane region" description="Helical" evidence="2">
    <location>
        <begin position="54"/>
        <end position="73"/>
    </location>
</feature>
<feature type="transmembrane region" description="Helical" evidence="2">
    <location>
        <begin position="181"/>
        <end position="202"/>
    </location>
</feature>